<organism evidence="2 3">
    <name type="scientific">Amycolatopsis ultiminotia</name>
    <dbReference type="NCBI Taxonomy" id="543629"/>
    <lineage>
        <taxon>Bacteria</taxon>
        <taxon>Bacillati</taxon>
        <taxon>Actinomycetota</taxon>
        <taxon>Actinomycetes</taxon>
        <taxon>Pseudonocardiales</taxon>
        <taxon>Pseudonocardiaceae</taxon>
        <taxon>Amycolatopsis</taxon>
    </lineage>
</organism>
<dbReference type="PANTHER" id="PTHR43190:SF3">
    <property type="entry name" value="N-ACETYL-D-GLUCOSAMINE KINASE"/>
    <property type="match status" value="1"/>
</dbReference>
<dbReference type="InterPro" id="IPR002731">
    <property type="entry name" value="ATPase_BadF"/>
</dbReference>
<keyword evidence="3" id="KW-1185">Reference proteome</keyword>
<dbReference type="SUPFAM" id="SSF53067">
    <property type="entry name" value="Actin-like ATPase domain"/>
    <property type="match status" value="2"/>
</dbReference>
<proteinExistence type="predicted"/>
<dbReference type="PANTHER" id="PTHR43190">
    <property type="entry name" value="N-ACETYL-D-GLUCOSAMINE KINASE"/>
    <property type="match status" value="1"/>
</dbReference>
<sequence length="321" mass="31984">MSVVVGVDAGGTSTRALVVDATGAVLGSASAGGANPNAHAPAEAAARISGAIETALAGRRDVLAAVVGMAGLSKLGDPAVAAEFTAAWQRIGLGDVLRTVADPEVAYASATSAPDGTVLVAGTGSIAGRIRGRRMTATAGGHGWLLGDEGSAFWLGREAVRATLSALERGRPLTGLSTAVLAEAFGPSAVDTETTTSDGPARLATAHALITRANAEPPVRLARFAPLVSAAARAGEPVATEIVVRAAGHLVEAAHATREPDEKTPVVLVGSVLAGDSPVGERVRAHFTGLDVLTSSDGVLGAAWLAAVAAWGETAPRPQRS</sequence>
<dbReference type="Pfam" id="PF01869">
    <property type="entry name" value="BcrAD_BadFG"/>
    <property type="match status" value="1"/>
</dbReference>
<name>A0ABP6WRX9_9PSEU</name>
<feature type="domain" description="ATPase BadF/BadG/BcrA/BcrD type" evidence="1">
    <location>
        <begin position="5"/>
        <end position="306"/>
    </location>
</feature>
<dbReference type="RefSeq" id="WP_344862723.1">
    <property type="nucleotide sequence ID" value="NZ_BAAAZN010000009.1"/>
</dbReference>
<dbReference type="Proteomes" id="UP001500689">
    <property type="component" value="Unassembled WGS sequence"/>
</dbReference>
<dbReference type="EMBL" id="BAAAZN010000009">
    <property type="protein sequence ID" value="GAA3555786.1"/>
    <property type="molecule type" value="Genomic_DNA"/>
</dbReference>
<gene>
    <name evidence="2" type="ORF">GCM10022222_44250</name>
</gene>
<comment type="caution">
    <text evidence="2">The sequence shown here is derived from an EMBL/GenBank/DDBJ whole genome shotgun (WGS) entry which is preliminary data.</text>
</comment>
<dbReference type="InterPro" id="IPR043129">
    <property type="entry name" value="ATPase_NBD"/>
</dbReference>
<evidence type="ECO:0000313" key="2">
    <source>
        <dbReference type="EMBL" id="GAA3555786.1"/>
    </source>
</evidence>
<protein>
    <submittedName>
        <fullName evidence="2">BadF/BadG/BcrA/BcrD ATPase family protein</fullName>
    </submittedName>
</protein>
<dbReference type="Gene3D" id="3.30.420.40">
    <property type="match status" value="2"/>
</dbReference>
<evidence type="ECO:0000313" key="3">
    <source>
        <dbReference type="Proteomes" id="UP001500689"/>
    </source>
</evidence>
<accession>A0ABP6WRX9</accession>
<reference evidence="3" key="1">
    <citation type="journal article" date="2019" name="Int. J. Syst. Evol. Microbiol.">
        <title>The Global Catalogue of Microorganisms (GCM) 10K type strain sequencing project: providing services to taxonomists for standard genome sequencing and annotation.</title>
        <authorList>
            <consortium name="The Broad Institute Genomics Platform"/>
            <consortium name="The Broad Institute Genome Sequencing Center for Infectious Disease"/>
            <person name="Wu L."/>
            <person name="Ma J."/>
        </authorList>
    </citation>
    <scope>NUCLEOTIDE SEQUENCE [LARGE SCALE GENOMIC DNA]</scope>
    <source>
        <strain evidence="3">JCM 16898</strain>
    </source>
</reference>
<evidence type="ECO:0000259" key="1">
    <source>
        <dbReference type="Pfam" id="PF01869"/>
    </source>
</evidence>
<dbReference type="InterPro" id="IPR052519">
    <property type="entry name" value="Euk-type_GlcNAc_Kinase"/>
</dbReference>
<dbReference type="CDD" id="cd24007">
    <property type="entry name" value="ASKHA_NBD_eukNAGK-like"/>
    <property type="match status" value="1"/>
</dbReference>